<organism evidence="1 2">
    <name type="scientific">Prevotella micans F0438</name>
    <dbReference type="NCBI Taxonomy" id="883158"/>
    <lineage>
        <taxon>Bacteria</taxon>
        <taxon>Pseudomonadati</taxon>
        <taxon>Bacteroidota</taxon>
        <taxon>Bacteroidia</taxon>
        <taxon>Bacteroidales</taxon>
        <taxon>Prevotellaceae</taxon>
        <taxon>Prevotella</taxon>
    </lineage>
</organism>
<gene>
    <name evidence="1" type="ORF">HMPREF9140_00489</name>
</gene>
<dbReference type="Proteomes" id="UP000016023">
    <property type="component" value="Unassembled WGS sequence"/>
</dbReference>
<keyword evidence="2" id="KW-1185">Reference proteome</keyword>
<dbReference type="EMBL" id="AGWK01000017">
    <property type="protein sequence ID" value="EHO73473.1"/>
    <property type="molecule type" value="Genomic_DNA"/>
</dbReference>
<evidence type="ECO:0008006" key="3">
    <source>
        <dbReference type="Google" id="ProtNLM"/>
    </source>
</evidence>
<accession>H1Q0Q1</accession>
<dbReference type="STRING" id="883158.HMPREF9140_00489"/>
<name>H1Q0Q1_9BACT</name>
<dbReference type="HOGENOM" id="CLU_159829_2_0_10"/>
<reference evidence="1 2" key="1">
    <citation type="submission" date="2011-12" db="EMBL/GenBank/DDBJ databases">
        <title>The Genome Sequence of Prevotella micans F0438.</title>
        <authorList>
            <consortium name="The Broad Institute Genome Sequencing Platform"/>
            <person name="Earl A."/>
            <person name="Ward D."/>
            <person name="Feldgarden M."/>
            <person name="Gevers D."/>
            <person name="Izard J."/>
            <person name="Baranova O.V."/>
            <person name="Blanton J.M."/>
            <person name="Wade W.G."/>
            <person name="Dewhirst F.E."/>
            <person name="Young S.K."/>
            <person name="Zeng Q."/>
            <person name="Gargeya S."/>
            <person name="Fitzgerald M."/>
            <person name="Haas B."/>
            <person name="Abouelleil A."/>
            <person name="Alvarado L."/>
            <person name="Arachchi H.M."/>
            <person name="Berlin A."/>
            <person name="Chapman S.B."/>
            <person name="Gearin G."/>
            <person name="Goldberg J."/>
            <person name="Griggs A."/>
            <person name="Gujja S."/>
            <person name="Hansen M."/>
            <person name="Heiman D."/>
            <person name="Howarth C."/>
            <person name="Larimer J."/>
            <person name="Lui A."/>
            <person name="MacDonald P.J.P."/>
            <person name="McCowen C."/>
            <person name="Montmayeur A."/>
            <person name="Murphy C."/>
            <person name="Neiman D."/>
            <person name="Pearson M."/>
            <person name="Priest M."/>
            <person name="Roberts A."/>
            <person name="Saif S."/>
            <person name="Shea T."/>
            <person name="Sisk P."/>
            <person name="Stolte C."/>
            <person name="Sykes S."/>
            <person name="Wortman J."/>
            <person name="Nusbaum C."/>
            <person name="Birren B."/>
        </authorList>
    </citation>
    <scope>NUCLEOTIDE SEQUENCE [LARGE SCALE GENOMIC DNA]</scope>
    <source>
        <strain evidence="1 2">F0438</strain>
    </source>
</reference>
<protein>
    <recommendedName>
        <fullName evidence="3">Glutaredoxin domain-containing protein</fullName>
    </recommendedName>
</protein>
<proteinExistence type="predicted"/>
<dbReference type="eggNOG" id="COG4545">
    <property type="taxonomic scope" value="Bacteria"/>
</dbReference>
<dbReference type="Gene3D" id="3.40.30.10">
    <property type="entry name" value="Glutaredoxin"/>
    <property type="match status" value="1"/>
</dbReference>
<dbReference type="AlphaFoldDB" id="H1Q0Q1"/>
<evidence type="ECO:0000313" key="2">
    <source>
        <dbReference type="Proteomes" id="UP000016023"/>
    </source>
</evidence>
<sequence length="97" mass="10490">MTKVFVMSTCPDCTQVKTRLTGNPDYELIDIGEHVRNLKQFLSLRDNNPAFNQAKANGSVGIPCFLLEDGTIQFSMDNLTIDSAPSSGSCSLDGKGC</sequence>
<comment type="caution">
    <text evidence="1">The sequence shown here is derived from an EMBL/GenBank/DDBJ whole genome shotgun (WGS) entry which is preliminary data.</text>
</comment>
<dbReference type="RefSeq" id="WP_006951509.1">
    <property type="nucleotide sequence ID" value="NZ_JH594521.1"/>
</dbReference>
<dbReference type="PATRIC" id="fig|883158.3.peg.499"/>
<evidence type="ECO:0000313" key="1">
    <source>
        <dbReference type="EMBL" id="EHO73473.1"/>
    </source>
</evidence>